<feature type="transmembrane region" description="Helical" evidence="1">
    <location>
        <begin position="23"/>
        <end position="45"/>
    </location>
</feature>
<evidence type="ECO:0000313" key="2">
    <source>
        <dbReference type="EMBL" id="KAK0433331.1"/>
    </source>
</evidence>
<dbReference type="Proteomes" id="UP001175226">
    <property type="component" value="Unassembled WGS sequence"/>
</dbReference>
<dbReference type="AlphaFoldDB" id="A0AA39J0Z1"/>
<keyword evidence="1" id="KW-0812">Transmembrane</keyword>
<accession>A0AA39J0Z1</accession>
<keyword evidence="1" id="KW-1133">Transmembrane helix</keyword>
<keyword evidence="1" id="KW-0472">Membrane</keyword>
<evidence type="ECO:0000313" key="3">
    <source>
        <dbReference type="Proteomes" id="UP001175226"/>
    </source>
</evidence>
<keyword evidence="3" id="KW-1185">Reference proteome</keyword>
<protein>
    <submittedName>
        <fullName evidence="2">Uncharacterized protein</fullName>
    </submittedName>
</protein>
<sequence>MADFLIRNIGSFVVLHWHYTRHLYTWDTLNIIVFWVSCHFFGAVVRKSRRRLHTACSYVLNRWIVLILEIE</sequence>
<dbReference type="EMBL" id="JAUEPT010000082">
    <property type="protein sequence ID" value="KAK0433331.1"/>
    <property type="molecule type" value="Genomic_DNA"/>
</dbReference>
<name>A0AA39J0Z1_9AGAR</name>
<evidence type="ECO:0000256" key="1">
    <source>
        <dbReference type="SAM" id="Phobius"/>
    </source>
</evidence>
<gene>
    <name evidence="2" type="ORF">EV421DRAFT_2040241</name>
</gene>
<comment type="caution">
    <text evidence="2">The sequence shown here is derived from an EMBL/GenBank/DDBJ whole genome shotgun (WGS) entry which is preliminary data.</text>
</comment>
<reference evidence="2" key="1">
    <citation type="submission" date="2023-06" db="EMBL/GenBank/DDBJ databases">
        <authorList>
            <consortium name="Lawrence Berkeley National Laboratory"/>
            <person name="Ahrendt S."/>
            <person name="Sahu N."/>
            <person name="Indic B."/>
            <person name="Wong-Bajracharya J."/>
            <person name="Merenyi Z."/>
            <person name="Ke H.-M."/>
            <person name="Monk M."/>
            <person name="Kocsube S."/>
            <person name="Drula E."/>
            <person name="Lipzen A."/>
            <person name="Balint B."/>
            <person name="Henrissat B."/>
            <person name="Andreopoulos B."/>
            <person name="Martin F.M."/>
            <person name="Harder C.B."/>
            <person name="Rigling D."/>
            <person name="Ford K.L."/>
            <person name="Foster G.D."/>
            <person name="Pangilinan J."/>
            <person name="Papanicolaou A."/>
            <person name="Barry K."/>
            <person name="LaButti K."/>
            <person name="Viragh M."/>
            <person name="Koriabine M."/>
            <person name="Yan M."/>
            <person name="Riley R."/>
            <person name="Champramary S."/>
            <person name="Plett K.L."/>
            <person name="Tsai I.J."/>
            <person name="Slot J."/>
            <person name="Sipos G."/>
            <person name="Plett J."/>
            <person name="Nagy L.G."/>
            <person name="Grigoriev I.V."/>
        </authorList>
    </citation>
    <scope>NUCLEOTIDE SEQUENCE</scope>
    <source>
        <strain evidence="2">FPL87.14</strain>
    </source>
</reference>
<organism evidence="2 3">
    <name type="scientific">Armillaria borealis</name>
    <dbReference type="NCBI Taxonomy" id="47425"/>
    <lineage>
        <taxon>Eukaryota</taxon>
        <taxon>Fungi</taxon>
        <taxon>Dikarya</taxon>
        <taxon>Basidiomycota</taxon>
        <taxon>Agaricomycotina</taxon>
        <taxon>Agaricomycetes</taxon>
        <taxon>Agaricomycetidae</taxon>
        <taxon>Agaricales</taxon>
        <taxon>Marasmiineae</taxon>
        <taxon>Physalacriaceae</taxon>
        <taxon>Armillaria</taxon>
    </lineage>
</organism>
<proteinExistence type="predicted"/>